<protein>
    <submittedName>
        <fullName evidence="1">Uncharacterized protein</fullName>
    </submittedName>
</protein>
<proteinExistence type="predicted"/>
<name>A0A7W6RF86_9PROT</name>
<organism evidence="1 2">
    <name type="scientific">Roseospira visakhapatnamensis</name>
    <dbReference type="NCBI Taxonomy" id="390880"/>
    <lineage>
        <taxon>Bacteria</taxon>
        <taxon>Pseudomonadati</taxon>
        <taxon>Pseudomonadota</taxon>
        <taxon>Alphaproteobacteria</taxon>
        <taxon>Rhodospirillales</taxon>
        <taxon>Rhodospirillaceae</taxon>
        <taxon>Roseospira</taxon>
    </lineage>
</organism>
<gene>
    <name evidence="1" type="ORF">GGD89_002607</name>
</gene>
<accession>A0A7W6RF86</accession>
<evidence type="ECO:0000313" key="1">
    <source>
        <dbReference type="EMBL" id="MBB4266971.1"/>
    </source>
</evidence>
<reference evidence="1 2" key="1">
    <citation type="submission" date="2020-08" db="EMBL/GenBank/DDBJ databases">
        <title>Genome sequencing of Purple Non-Sulfur Bacteria from various extreme environments.</title>
        <authorList>
            <person name="Mayer M."/>
        </authorList>
    </citation>
    <scope>NUCLEOTIDE SEQUENCE [LARGE SCALE GENOMIC DNA]</scope>
    <source>
        <strain evidence="1 2">JA131</strain>
    </source>
</reference>
<dbReference type="Proteomes" id="UP000554286">
    <property type="component" value="Unassembled WGS sequence"/>
</dbReference>
<comment type="caution">
    <text evidence="1">The sequence shown here is derived from an EMBL/GenBank/DDBJ whole genome shotgun (WGS) entry which is preliminary data.</text>
</comment>
<dbReference type="EMBL" id="JACIGK010000019">
    <property type="protein sequence ID" value="MBB4266971.1"/>
    <property type="molecule type" value="Genomic_DNA"/>
</dbReference>
<sequence length="224" mass="24180">MGTDTPRALTAREWAALARAIDRTDPEACRALDQLARHHGLTLDDLDTMAGAARPPVAVPVVVVPPPPEPPPALALEADLALEPDLAYPDASDPAPHWEVIADREDLRIATAQMGLDSNVVRPTADGSDDEAMVSHPSVFCPDGPMFLGVLAVLVRRGALFRLYQARRTEDGAAETVQVRLFPEPGSETMEILTLFHPETARTVKNLSTRVADAMRLLQTESPS</sequence>
<dbReference type="RefSeq" id="WP_184045891.1">
    <property type="nucleotide sequence ID" value="NZ_JACIGK010000019.1"/>
</dbReference>
<dbReference type="AlphaFoldDB" id="A0A7W6RF86"/>
<keyword evidence="2" id="KW-1185">Reference proteome</keyword>
<evidence type="ECO:0000313" key="2">
    <source>
        <dbReference type="Proteomes" id="UP000554286"/>
    </source>
</evidence>